<protein>
    <submittedName>
        <fullName evidence="3">Chain-length determining protein</fullName>
    </submittedName>
</protein>
<dbReference type="AlphaFoldDB" id="A0A3D0W7P1"/>
<keyword evidence="2" id="KW-0472">Membrane</keyword>
<gene>
    <name evidence="3" type="ORF">DEP91_01045</name>
</gene>
<sequence length="525" mass="56129">MDAIYDEIRVGLHAVWRRRWLALAIAWVICLAGWLVVSQIPNQYVSSARVSVQLRSVLPGQDNPMAQVDQQRDVDRVRQTLLSAVNLEKVVRGTSIANSVSSDRDVADRVAALQKAIKITAQPDTNIFEVSATIANGGASDASNAKLAREVVQKLIDIFVETNLASTRDEASQSLKFLDEQIDQRQRQLQDAEGKKAEFQSKYMGSLPGTGSLEERVAAARNQLAQVNSDLVAAQSGLAAVNGQMAGTQPSLPGTAASAMGPARARVATIQGQLAEARGRGWTDSHPDVIALKNQLAIANAAARGEPMAGGDGGAPNPLYLSLRSMQADRAAQVAALTQRKGQLEADLSRLDGTMGAQPAVAAEQASIDRDYLVLKDQYDKLLASREQVRIRAQANNEADSVKISVIDPPTSPRKPTAPNRPLLLFGVLIVGLGGGAAAAWGLSKLQTTYPTVQRLEKASGMTVLGSISEVVSDTVRTARRRQRGGHLHRMVAVVIDHRKTAAVLGIHLAVALETPAHPLELGQR</sequence>
<comment type="caution">
    <text evidence="3">The sequence shown here is derived from an EMBL/GenBank/DDBJ whole genome shotgun (WGS) entry which is preliminary data.</text>
</comment>
<dbReference type="PANTHER" id="PTHR32309:SF13">
    <property type="entry name" value="FERRIC ENTEROBACTIN TRANSPORT PROTEIN FEPE"/>
    <property type="match status" value="1"/>
</dbReference>
<dbReference type="PANTHER" id="PTHR32309">
    <property type="entry name" value="TYROSINE-PROTEIN KINASE"/>
    <property type="match status" value="1"/>
</dbReference>
<name>A0A3D0W7P1_9SPHN</name>
<reference evidence="3 4" key="1">
    <citation type="journal article" date="2018" name="Nat. Biotechnol.">
        <title>A standardized bacterial taxonomy based on genome phylogeny substantially revises the tree of life.</title>
        <authorList>
            <person name="Parks D.H."/>
            <person name="Chuvochina M."/>
            <person name="Waite D.W."/>
            <person name="Rinke C."/>
            <person name="Skarshewski A."/>
            <person name="Chaumeil P.A."/>
            <person name="Hugenholtz P."/>
        </authorList>
    </citation>
    <scope>NUCLEOTIDE SEQUENCE [LARGE SCALE GENOMIC DNA]</scope>
    <source>
        <strain evidence="3">UBA9015</strain>
    </source>
</reference>
<keyword evidence="2" id="KW-0812">Transmembrane</keyword>
<proteinExistence type="predicted"/>
<organism evidence="3 4">
    <name type="scientific">Sphingomonas bacterium</name>
    <dbReference type="NCBI Taxonomy" id="1895847"/>
    <lineage>
        <taxon>Bacteria</taxon>
        <taxon>Pseudomonadati</taxon>
        <taxon>Pseudomonadota</taxon>
        <taxon>Alphaproteobacteria</taxon>
        <taxon>Sphingomonadales</taxon>
        <taxon>Sphingomonadaceae</taxon>
        <taxon>Sphingomonas</taxon>
    </lineage>
</organism>
<dbReference type="EMBL" id="DOYJ01000034">
    <property type="protein sequence ID" value="HCB74757.1"/>
    <property type="molecule type" value="Genomic_DNA"/>
</dbReference>
<keyword evidence="1" id="KW-0175">Coiled coil</keyword>
<feature type="coiled-coil region" evidence="1">
    <location>
        <begin position="168"/>
        <end position="230"/>
    </location>
</feature>
<evidence type="ECO:0000256" key="1">
    <source>
        <dbReference type="SAM" id="Coils"/>
    </source>
</evidence>
<dbReference type="NCBIfam" id="TIGR03007">
    <property type="entry name" value="pepcterm_ChnLen"/>
    <property type="match status" value="1"/>
</dbReference>
<dbReference type="GO" id="GO:0005886">
    <property type="term" value="C:plasma membrane"/>
    <property type="evidence" value="ECO:0007669"/>
    <property type="project" value="TreeGrafter"/>
</dbReference>
<keyword evidence="2" id="KW-1133">Transmembrane helix</keyword>
<dbReference type="InterPro" id="IPR050445">
    <property type="entry name" value="Bact_polysacc_biosynth/exp"/>
</dbReference>
<dbReference type="Proteomes" id="UP000262699">
    <property type="component" value="Unassembled WGS sequence"/>
</dbReference>
<evidence type="ECO:0000313" key="4">
    <source>
        <dbReference type="Proteomes" id="UP000262699"/>
    </source>
</evidence>
<feature type="transmembrane region" description="Helical" evidence="2">
    <location>
        <begin position="423"/>
        <end position="443"/>
    </location>
</feature>
<dbReference type="InterPro" id="IPR014345">
    <property type="entry name" value="XrtA_polysacc_chain"/>
</dbReference>
<evidence type="ECO:0000256" key="2">
    <source>
        <dbReference type="SAM" id="Phobius"/>
    </source>
</evidence>
<dbReference type="GO" id="GO:0004713">
    <property type="term" value="F:protein tyrosine kinase activity"/>
    <property type="evidence" value="ECO:0007669"/>
    <property type="project" value="TreeGrafter"/>
</dbReference>
<feature type="non-terminal residue" evidence="3">
    <location>
        <position position="525"/>
    </location>
</feature>
<evidence type="ECO:0000313" key="3">
    <source>
        <dbReference type="EMBL" id="HCB74757.1"/>
    </source>
</evidence>
<feature type="transmembrane region" description="Helical" evidence="2">
    <location>
        <begin position="20"/>
        <end position="37"/>
    </location>
</feature>
<accession>A0A3D0W7P1</accession>